<dbReference type="Proteomes" id="UP000265955">
    <property type="component" value="Unassembled WGS sequence"/>
</dbReference>
<dbReference type="InterPro" id="IPR014757">
    <property type="entry name" value="Tscrpt_reg_IclR_C"/>
</dbReference>
<dbReference type="AlphaFoldDB" id="A0A3A3FRG2"/>
<dbReference type="EMBL" id="QYUO01000002">
    <property type="protein sequence ID" value="RJF96032.1"/>
    <property type="molecule type" value="Genomic_DNA"/>
</dbReference>
<evidence type="ECO:0000256" key="2">
    <source>
        <dbReference type="ARBA" id="ARBA00023125"/>
    </source>
</evidence>
<evidence type="ECO:0000313" key="6">
    <source>
        <dbReference type="EMBL" id="RJF96032.1"/>
    </source>
</evidence>
<name>A0A3A3FRG2_9BURK</name>
<evidence type="ECO:0000256" key="1">
    <source>
        <dbReference type="ARBA" id="ARBA00023015"/>
    </source>
</evidence>
<dbReference type="GO" id="GO:0003677">
    <property type="term" value="F:DNA binding"/>
    <property type="evidence" value="ECO:0007669"/>
    <property type="project" value="UniProtKB-KW"/>
</dbReference>
<sequence length="276" mass="29870">MTPSDSDRDSDTEIAPSATASRHGENRYFITALSRGLDVLACFRSGDISLSNQEISERCGLPKSTVTRIVYTLSRRGYLMPVEPGGRYGLGTATLALGSSMLARMDIRQYARPLMQELADQAGATLALGVRDRLSIIYTEVVRSTATLALTLQVGSRIPLATSAIGRAYLASASEPERNAIMRLAHELDDSAAESIREGIARGKIDLQEYGCTTSFGEWQKDVNGIAVAFRTTGTIPTMVMNCGGPSSSLSREFLLEEVRPKLLAMAKRFESSAFS</sequence>
<dbReference type="Pfam" id="PF01614">
    <property type="entry name" value="IclR_C"/>
    <property type="match status" value="1"/>
</dbReference>
<evidence type="ECO:0000256" key="3">
    <source>
        <dbReference type="ARBA" id="ARBA00023163"/>
    </source>
</evidence>
<evidence type="ECO:0000259" key="4">
    <source>
        <dbReference type="PROSITE" id="PS51077"/>
    </source>
</evidence>
<evidence type="ECO:0000259" key="5">
    <source>
        <dbReference type="PROSITE" id="PS51078"/>
    </source>
</evidence>
<feature type="domain" description="HTH iclR-type" evidence="4">
    <location>
        <begin position="30"/>
        <end position="92"/>
    </location>
</feature>
<keyword evidence="2" id="KW-0238">DNA-binding</keyword>
<evidence type="ECO:0000313" key="7">
    <source>
        <dbReference type="Proteomes" id="UP000265955"/>
    </source>
</evidence>
<accession>A0A3A3FRG2</accession>
<dbReference type="Pfam" id="PF09339">
    <property type="entry name" value="HTH_IclR"/>
    <property type="match status" value="1"/>
</dbReference>
<dbReference type="OrthoDB" id="5401369at2"/>
<dbReference type="PROSITE" id="PS51078">
    <property type="entry name" value="ICLR_ED"/>
    <property type="match status" value="1"/>
</dbReference>
<dbReference type="SUPFAM" id="SSF55781">
    <property type="entry name" value="GAF domain-like"/>
    <property type="match status" value="1"/>
</dbReference>
<dbReference type="PROSITE" id="PS51077">
    <property type="entry name" value="HTH_ICLR"/>
    <property type="match status" value="1"/>
</dbReference>
<dbReference type="Gene3D" id="3.30.450.40">
    <property type="match status" value="1"/>
</dbReference>
<dbReference type="InterPro" id="IPR050707">
    <property type="entry name" value="HTH_MetabolicPath_Reg"/>
</dbReference>
<reference evidence="7" key="1">
    <citation type="submission" date="2018-09" db="EMBL/GenBank/DDBJ databases">
        <authorList>
            <person name="Zhu H."/>
        </authorList>
    </citation>
    <scope>NUCLEOTIDE SEQUENCE [LARGE SCALE GENOMIC DNA]</scope>
    <source>
        <strain evidence="7">K1R23-30</strain>
    </source>
</reference>
<dbReference type="InterPro" id="IPR036390">
    <property type="entry name" value="WH_DNA-bd_sf"/>
</dbReference>
<dbReference type="SMART" id="SM00346">
    <property type="entry name" value="HTH_ICLR"/>
    <property type="match status" value="1"/>
</dbReference>
<dbReference type="SUPFAM" id="SSF46785">
    <property type="entry name" value="Winged helix' DNA-binding domain"/>
    <property type="match status" value="1"/>
</dbReference>
<keyword evidence="3" id="KW-0804">Transcription</keyword>
<dbReference type="InterPro" id="IPR029016">
    <property type="entry name" value="GAF-like_dom_sf"/>
</dbReference>
<dbReference type="GO" id="GO:0045892">
    <property type="term" value="P:negative regulation of DNA-templated transcription"/>
    <property type="evidence" value="ECO:0007669"/>
    <property type="project" value="TreeGrafter"/>
</dbReference>
<organism evidence="6 7">
    <name type="scientific">Noviherbaspirillum saxi</name>
    <dbReference type="NCBI Taxonomy" id="2320863"/>
    <lineage>
        <taxon>Bacteria</taxon>
        <taxon>Pseudomonadati</taxon>
        <taxon>Pseudomonadota</taxon>
        <taxon>Betaproteobacteria</taxon>
        <taxon>Burkholderiales</taxon>
        <taxon>Oxalobacteraceae</taxon>
        <taxon>Noviherbaspirillum</taxon>
    </lineage>
</organism>
<dbReference type="InterPro" id="IPR036388">
    <property type="entry name" value="WH-like_DNA-bd_sf"/>
</dbReference>
<gene>
    <name evidence="6" type="ORF">D3871_22070</name>
</gene>
<dbReference type="PANTHER" id="PTHR30136">
    <property type="entry name" value="HELIX-TURN-HELIX TRANSCRIPTIONAL REGULATOR, ICLR FAMILY"/>
    <property type="match status" value="1"/>
</dbReference>
<comment type="caution">
    <text evidence="6">The sequence shown here is derived from an EMBL/GenBank/DDBJ whole genome shotgun (WGS) entry which is preliminary data.</text>
</comment>
<dbReference type="PANTHER" id="PTHR30136:SF33">
    <property type="entry name" value="TRANSCRIPTIONAL REGULATORY PROTEIN"/>
    <property type="match status" value="1"/>
</dbReference>
<feature type="domain" description="IclR-ED" evidence="5">
    <location>
        <begin position="93"/>
        <end position="276"/>
    </location>
</feature>
<dbReference type="InterPro" id="IPR005471">
    <property type="entry name" value="Tscrpt_reg_IclR_N"/>
</dbReference>
<protein>
    <submittedName>
        <fullName evidence="6">IclR family transcriptional regulator</fullName>
    </submittedName>
</protein>
<keyword evidence="1" id="KW-0805">Transcription regulation</keyword>
<dbReference type="Gene3D" id="1.10.10.10">
    <property type="entry name" value="Winged helix-like DNA-binding domain superfamily/Winged helix DNA-binding domain"/>
    <property type="match status" value="1"/>
</dbReference>
<dbReference type="RefSeq" id="WP_119771179.1">
    <property type="nucleotide sequence ID" value="NZ_QYUO01000002.1"/>
</dbReference>
<dbReference type="GO" id="GO:0003700">
    <property type="term" value="F:DNA-binding transcription factor activity"/>
    <property type="evidence" value="ECO:0007669"/>
    <property type="project" value="TreeGrafter"/>
</dbReference>
<proteinExistence type="predicted"/>
<keyword evidence="7" id="KW-1185">Reference proteome</keyword>